<dbReference type="Proteomes" id="UP001369086">
    <property type="component" value="Unassembled WGS sequence"/>
</dbReference>
<feature type="transmembrane region" description="Helical" evidence="1">
    <location>
        <begin position="15"/>
        <end position="37"/>
    </location>
</feature>
<keyword evidence="1" id="KW-0472">Membrane</keyword>
<keyword evidence="1" id="KW-0812">Transmembrane</keyword>
<protein>
    <recommendedName>
        <fullName evidence="4">Secreted protein</fullName>
    </recommendedName>
</protein>
<evidence type="ECO:0000256" key="1">
    <source>
        <dbReference type="SAM" id="Phobius"/>
    </source>
</evidence>
<keyword evidence="3" id="KW-1185">Reference proteome</keyword>
<gene>
    <name evidence="2" type="ORF">HHUSO_G32752</name>
</gene>
<evidence type="ECO:0008006" key="4">
    <source>
        <dbReference type="Google" id="ProtNLM"/>
    </source>
</evidence>
<reference evidence="2 3" key="1">
    <citation type="submission" date="2021-05" db="EMBL/GenBank/DDBJ databases">
        <authorList>
            <person name="Zahm M."/>
            <person name="Klopp C."/>
            <person name="Cabau C."/>
            <person name="Kuhl H."/>
            <person name="Suciu R."/>
            <person name="Ciorpac M."/>
            <person name="Holostenco D."/>
            <person name="Gessner J."/>
            <person name="Wuertz S."/>
            <person name="Hohne C."/>
            <person name="Stock M."/>
            <person name="Gislard M."/>
            <person name="Lluch J."/>
            <person name="Milhes M."/>
            <person name="Lampietro C."/>
            <person name="Lopez Roques C."/>
            <person name="Donnadieu C."/>
            <person name="Du K."/>
            <person name="Schartl M."/>
            <person name="Guiguen Y."/>
        </authorList>
    </citation>
    <scope>NUCLEOTIDE SEQUENCE [LARGE SCALE GENOMIC DNA]</scope>
    <source>
        <strain evidence="2">Hh-F2</strain>
        <tissue evidence="2">Blood</tissue>
    </source>
</reference>
<proteinExistence type="predicted"/>
<sequence>MSKVTHPAAQRLCELASLSSLCVSLSVPRCVLLLLIITAARLSARRPGIDLQAPLDVVMDRHARFCLCPLLESRGRNTQMDSWAGFVELLLISKPSRASECFCRIVFVAMVIVSSV</sequence>
<name>A0ABR0Y9H3_HUSHU</name>
<organism evidence="2 3">
    <name type="scientific">Huso huso</name>
    <name type="common">Beluga</name>
    <name type="synonym">Acipenser huso</name>
    <dbReference type="NCBI Taxonomy" id="61971"/>
    <lineage>
        <taxon>Eukaryota</taxon>
        <taxon>Metazoa</taxon>
        <taxon>Chordata</taxon>
        <taxon>Craniata</taxon>
        <taxon>Vertebrata</taxon>
        <taxon>Euteleostomi</taxon>
        <taxon>Actinopterygii</taxon>
        <taxon>Chondrostei</taxon>
        <taxon>Acipenseriformes</taxon>
        <taxon>Acipenseridae</taxon>
        <taxon>Huso</taxon>
    </lineage>
</organism>
<keyword evidence="1" id="KW-1133">Transmembrane helix</keyword>
<accession>A0ABR0Y9H3</accession>
<dbReference type="EMBL" id="JAHFZB010000041">
    <property type="protein sequence ID" value="KAK6468880.1"/>
    <property type="molecule type" value="Genomic_DNA"/>
</dbReference>
<evidence type="ECO:0000313" key="3">
    <source>
        <dbReference type="Proteomes" id="UP001369086"/>
    </source>
</evidence>
<comment type="caution">
    <text evidence="2">The sequence shown here is derived from an EMBL/GenBank/DDBJ whole genome shotgun (WGS) entry which is preliminary data.</text>
</comment>
<evidence type="ECO:0000313" key="2">
    <source>
        <dbReference type="EMBL" id="KAK6468880.1"/>
    </source>
</evidence>